<dbReference type="InterPro" id="IPR007061">
    <property type="entry name" value="MST-like"/>
</dbReference>
<dbReference type="Pfam" id="PF04978">
    <property type="entry name" value="MST"/>
    <property type="match status" value="1"/>
</dbReference>
<accession>A0ABW8AFD2</accession>
<dbReference type="EMBL" id="JBITMB010000011">
    <property type="protein sequence ID" value="MFI7445108.1"/>
    <property type="molecule type" value="Genomic_DNA"/>
</dbReference>
<name>A0ABW8AFD2_9ACTN</name>
<gene>
    <name evidence="1" type="ORF">ACIBP5_34495</name>
</gene>
<dbReference type="RefSeq" id="WP_397025499.1">
    <property type="nucleotide sequence ID" value="NZ_JBITMB010000011.1"/>
</dbReference>
<dbReference type="SUPFAM" id="SSF109854">
    <property type="entry name" value="DinB/YfiT-like putative metalloenzymes"/>
    <property type="match status" value="1"/>
</dbReference>
<dbReference type="Gene3D" id="1.20.120.450">
    <property type="entry name" value="dinb family like domain"/>
    <property type="match status" value="1"/>
</dbReference>
<evidence type="ECO:0000313" key="1">
    <source>
        <dbReference type="EMBL" id="MFI7445108.1"/>
    </source>
</evidence>
<evidence type="ECO:0000313" key="2">
    <source>
        <dbReference type="Proteomes" id="UP001612928"/>
    </source>
</evidence>
<sequence length="180" mass="19562">MTDDTVFSEPSLTAGEVEMLLFALDRSRATFAWKTGGLDAAALHRPHPPSAMTLAGLIKHLTRVEEETAAWRLFGERPTPPWDTAARGWEWQAAAADTPGELYTRWSEAVARSRAAVARVLADGGLDRPAGFVVTGDGQAPNVRRVLVDLHDEYARHVGHADLFREAIDGLTGEDPPQPA</sequence>
<dbReference type="InterPro" id="IPR034660">
    <property type="entry name" value="DinB/YfiT-like"/>
</dbReference>
<dbReference type="Proteomes" id="UP001612928">
    <property type="component" value="Unassembled WGS sequence"/>
</dbReference>
<reference evidence="1 2" key="1">
    <citation type="submission" date="2024-10" db="EMBL/GenBank/DDBJ databases">
        <title>The Natural Products Discovery Center: Release of the First 8490 Sequenced Strains for Exploring Actinobacteria Biosynthetic Diversity.</title>
        <authorList>
            <person name="Kalkreuter E."/>
            <person name="Kautsar S.A."/>
            <person name="Yang D."/>
            <person name="Bader C.D."/>
            <person name="Teijaro C.N."/>
            <person name="Fluegel L."/>
            <person name="Davis C.M."/>
            <person name="Simpson J.R."/>
            <person name="Lauterbach L."/>
            <person name="Steele A.D."/>
            <person name="Gui C."/>
            <person name="Meng S."/>
            <person name="Li G."/>
            <person name="Viehrig K."/>
            <person name="Ye F."/>
            <person name="Su P."/>
            <person name="Kiefer A.F."/>
            <person name="Nichols A."/>
            <person name="Cepeda A.J."/>
            <person name="Yan W."/>
            <person name="Fan B."/>
            <person name="Jiang Y."/>
            <person name="Adhikari A."/>
            <person name="Zheng C.-J."/>
            <person name="Schuster L."/>
            <person name="Cowan T.M."/>
            <person name="Smanski M.J."/>
            <person name="Chevrette M.G."/>
            <person name="De Carvalho L.P.S."/>
            <person name="Shen B."/>
        </authorList>
    </citation>
    <scope>NUCLEOTIDE SEQUENCE [LARGE SCALE GENOMIC DNA]</scope>
    <source>
        <strain evidence="1 2">NPDC049503</strain>
    </source>
</reference>
<proteinExistence type="predicted"/>
<comment type="caution">
    <text evidence="1">The sequence shown here is derived from an EMBL/GenBank/DDBJ whole genome shotgun (WGS) entry which is preliminary data.</text>
</comment>
<protein>
    <submittedName>
        <fullName evidence="1">DUF664 domain-containing protein</fullName>
    </submittedName>
</protein>
<keyword evidence="2" id="KW-1185">Reference proteome</keyword>
<organism evidence="1 2">
    <name type="scientific">Nonomuraea indica</name>
    <dbReference type="NCBI Taxonomy" id="1581193"/>
    <lineage>
        <taxon>Bacteria</taxon>
        <taxon>Bacillati</taxon>
        <taxon>Actinomycetota</taxon>
        <taxon>Actinomycetes</taxon>
        <taxon>Streptosporangiales</taxon>
        <taxon>Streptosporangiaceae</taxon>
        <taxon>Nonomuraea</taxon>
    </lineage>
</organism>